<dbReference type="EMBL" id="CAJNOO010006140">
    <property type="protein sequence ID" value="CAF1440070.1"/>
    <property type="molecule type" value="Genomic_DNA"/>
</dbReference>
<organism evidence="1 3">
    <name type="scientific">Rotaria sordida</name>
    <dbReference type="NCBI Taxonomy" id="392033"/>
    <lineage>
        <taxon>Eukaryota</taxon>
        <taxon>Metazoa</taxon>
        <taxon>Spiralia</taxon>
        <taxon>Gnathifera</taxon>
        <taxon>Rotifera</taxon>
        <taxon>Eurotatoria</taxon>
        <taxon>Bdelloidea</taxon>
        <taxon>Philodinida</taxon>
        <taxon>Philodinidae</taxon>
        <taxon>Rotaria</taxon>
    </lineage>
</organism>
<dbReference type="Proteomes" id="UP000663882">
    <property type="component" value="Unassembled WGS sequence"/>
</dbReference>
<evidence type="ECO:0000313" key="1">
    <source>
        <dbReference type="EMBL" id="CAF1440070.1"/>
    </source>
</evidence>
<reference evidence="1" key="1">
    <citation type="submission" date="2021-02" db="EMBL/GenBank/DDBJ databases">
        <authorList>
            <person name="Nowell W R."/>
        </authorList>
    </citation>
    <scope>NUCLEOTIDE SEQUENCE</scope>
</reference>
<evidence type="ECO:0000313" key="2">
    <source>
        <dbReference type="EMBL" id="CAF4146186.1"/>
    </source>
</evidence>
<dbReference type="AlphaFoldDB" id="A0A815NR91"/>
<sequence length="156" mass="17962">MDNYSFQIFIEELNSKYNIKSMGKIENRQNKRNANLSIAINKPFLNVEILNQEKLQASQARLMARKCEARGAHQATQILNAIVEKCTQLNSIHQALNQIKMNSTQEKATKQSDITAPIQQIITYERKYGTLEFRGGNVTQQHLEIFDQAHKQQSQQ</sequence>
<gene>
    <name evidence="2" type="ORF">OTI717_LOCUS35991</name>
    <name evidence="1" type="ORF">RFH988_LOCUS36314</name>
</gene>
<proteinExistence type="predicted"/>
<evidence type="ECO:0000313" key="3">
    <source>
        <dbReference type="Proteomes" id="UP000663882"/>
    </source>
</evidence>
<dbReference type="Proteomes" id="UP000663823">
    <property type="component" value="Unassembled WGS sequence"/>
</dbReference>
<name>A0A815NR91_9BILA</name>
<accession>A0A815NR91</accession>
<protein>
    <submittedName>
        <fullName evidence="1">Uncharacterized protein</fullName>
    </submittedName>
</protein>
<dbReference type="EMBL" id="CAJOAX010014640">
    <property type="protein sequence ID" value="CAF4146186.1"/>
    <property type="molecule type" value="Genomic_DNA"/>
</dbReference>
<comment type="caution">
    <text evidence="1">The sequence shown here is derived from an EMBL/GenBank/DDBJ whole genome shotgun (WGS) entry which is preliminary data.</text>
</comment>